<dbReference type="InterPro" id="IPR007529">
    <property type="entry name" value="Znf_HIT"/>
</dbReference>
<feature type="compositionally biased region" description="Basic residues" evidence="1">
    <location>
        <begin position="303"/>
        <end position="312"/>
    </location>
</feature>
<feature type="compositionally biased region" description="Basic residues" evidence="1">
    <location>
        <begin position="17"/>
        <end position="28"/>
    </location>
</feature>
<name>L0P256_PHYED</name>
<protein>
    <submittedName>
        <fullName evidence="3">PH01B015M02.11 protein</fullName>
    </submittedName>
</protein>
<evidence type="ECO:0000313" key="3">
    <source>
        <dbReference type="EMBL" id="CCI55410.1"/>
    </source>
</evidence>
<feature type="region of interest" description="Disordered" evidence="1">
    <location>
        <begin position="331"/>
        <end position="411"/>
    </location>
</feature>
<dbReference type="PANTHER" id="PTHR21561">
    <property type="entry name" value="INO80 COMPLEX SUBUNIT B"/>
    <property type="match status" value="1"/>
</dbReference>
<dbReference type="SMART" id="SM01406">
    <property type="entry name" value="PAPA-1"/>
    <property type="match status" value="1"/>
</dbReference>
<dbReference type="GO" id="GO:0006338">
    <property type="term" value="P:chromatin remodeling"/>
    <property type="evidence" value="ECO:0007669"/>
    <property type="project" value="InterPro"/>
</dbReference>
<feature type="region of interest" description="Disordered" evidence="1">
    <location>
        <begin position="286"/>
        <end position="313"/>
    </location>
</feature>
<gene>
    <name evidence="3" type="primary">PH01B015M02.11</name>
</gene>
<dbReference type="PANTHER" id="PTHR21561:SF25">
    <property type="entry name" value="OS03G0811500 PROTEIN"/>
    <property type="match status" value="1"/>
</dbReference>
<dbReference type="Pfam" id="PF04795">
    <property type="entry name" value="PAPA-1"/>
    <property type="match status" value="1"/>
</dbReference>
<reference evidence="3" key="1">
    <citation type="submission" date="2012-05" db="EMBL/GenBank/DDBJ databases">
        <authorList>
            <person name="Han B."/>
            <person name="Lu Y."/>
            <person name="Feng Q."/>
            <person name="Zhao Q."/>
            <person name="Lu T.T."/>
            <person name="Li Y."/>
            <person name="Liu K.Y."/>
            <person name="Huang X.H."/>
            <person name="Fan D.L."/>
            <person name="Weng Q.J."/>
            <person name="Zhang L."/>
            <person name="Lu Y.Q."/>
            <person name="Guo Y.L."/>
            <person name="Li W.J."/>
            <person name="Zhou C.C."/>
            <person name="Lu H.Y."/>
            <person name="Huang T."/>
            <person name="Zhu C.R."/>
            <person name="Zhao Y."/>
            <person name="Hu T."/>
            <person name="Yao N."/>
        </authorList>
    </citation>
    <scope>NUCLEOTIDE SEQUENCE</scope>
</reference>
<evidence type="ECO:0000256" key="1">
    <source>
        <dbReference type="SAM" id="MobiDB-lite"/>
    </source>
</evidence>
<feature type="compositionally biased region" description="Basic and acidic residues" evidence="1">
    <location>
        <begin position="354"/>
        <end position="371"/>
    </location>
</feature>
<accession>L0P256</accession>
<dbReference type="Pfam" id="PF04438">
    <property type="entry name" value="zf-HIT"/>
    <property type="match status" value="1"/>
</dbReference>
<dbReference type="AlphaFoldDB" id="L0P256"/>
<feature type="compositionally biased region" description="Basic and acidic residues" evidence="1">
    <location>
        <begin position="79"/>
        <end position="113"/>
    </location>
</feature>
<feature type="compositionally biased region" description="Acidic residues" evidence="1">
    <location>
        <begin position="344"/>
        <end position="353"/>
    </location>
</feature>
<dbReference type="InterPro" id="IPR029523">
    <property type="entry name" value="INO80B/Ies2"/>
</dbReference>
<dbReference type="GO" id="GO:0031011">
    <property type="term" value="C:Ino80 complex"/>
    <property type="evidence" value="ECO:0007669"/>
    <property type="project" value="InterPro"/>
</dbReference>
<sequence>MEGLGNAPLNVAEAVMKRPRSVASRKPRPKEQLASDYKDISCAPSRSISPDDDAGVEGSGHRRKELYLNGPEMRGSTPHKSDVSKKIKREDRAGGDYDDHNRGSKSKDVKRSSEGVLALTSGSPDGPHLPSRDANVPGENRLRKVKLKIGGITRSIHTKTIQEAGDGGTPVTLDGSFHRHKQKYILYAKNPCVFAFGSTLLSTLPYPVMDSSGQKYHNANKDTHGNHIEGKPGVKHDISPSSDLVRKSKRVPKKRTLDGDSDDEDGELRYLEKLKVAKVVPEQPIATDHPVVYDNDSPEDGLKKKKQSKVSKNKSTLYEVDEDFILSRSSRDGRKRLKLGDGNDFIEEEEPGMDEPKKRLKEADSPSDVKNETPGLTTRQRALQGRGGHDESLIEYPDGLPPAPSRKQKEKLSEVEIQAKKAEAAQRRKMQVEKAEREQQFTSFFLLDNPVLLAPTLQAEAMKKILGIDSEKKKEERKLKGREEQEKQARFEEYKRNCIQCVMGPEGTVITFPDKMGLPSIFNSKPSSYPPPREKCAGPSCTNPYKYRDSKTKLPLCSLECYRAVQGSTPTLTC</sequence>
<feature type="region of interest" description="Disordered" evidence="1">
    <location>
        <begin position="1"/>
        <end position="138"/>
    </location>
</feature>
<feature type="region of interest" description="Disordered" evidence="1">
    <location>
        <begin position="215"/>
        <end position="265"/>
    </location>
</feature>
<proteinExistence type="predicted"/>
<dbReference type="CDD" id="cd23021">
    <property type="entry name" value="zf-HIT_IN80B"/>
    <property type="match status" value="1"/>
</dbReference>
<dbReference type="InterPro" id="IPR006880">
    <property type="entry name" value="INO80B_C"/>
</dbReference>
<dbReference type="EMBL" id="FO203443">
    <property type="protein sequence ID" value="CCI55410.1"/>
    <property type="molecule type" value="Genomic_DNA"/>
</dbReference>
<organism evidence="3">
    <name type="scientific">Phyllostachys edulis</name>
    <name type="common">Tortoise shell bamboo</name>
    <name type="synonym">Bambusa edulis</name>
    <dbReference type="NCBI Taxonomy" id="38705"/>
    <lineage>
        <taxon>Eukaryota</taxon>
        <taxon>Viridiplantae</taxon>
        <taxon>Streptophyta</taxon>
        <taxon>Embryophyta</taxon>
        <taxon>Tracheophyta</taxon>
        <taxon>Spermatophyta</taxon>
        <taxon>Magnoliopsida</taxon>
        <taxon>Liliopsida</taxon>
        <taxon>Poales</taxon>
        <taxon>Poaceae</taxon>
        <taxon>BOP clade</taxon>
        <taxon>Bambusoideae</taxon>
        <taxon>Arundinarodae</taxon>
        <taxon>Arundinarieae</taxon>
        <taxon>Arundinariinae</taxon>
        <taxon>Phyllostachys</taxon>
    </lineage>
</organism>
<feature type="domain" description="INO80 complex subunit B-like conserved region" evidence="2">
    <location>
        <begin position="416"/>
        <end position="516"/>
    </location>
</feature>
<feature type="compositionally biased region" description="Basic and acidic residues" evidence="1">
    <location>
        <begin position="219"/>
        <end position="238"/>
    </location>
</feature>
<evidence type="ECO:0000259" key="2">
    <source>
        <dbReference type="SMART" id="SM01406"/>
    </source>
</evidence>
<feature type="compositionally biased region" description="Basic and acidic residues" evidence="1">
    <location>
        <begin position="29"/>
        <end position="39"/>
    </location>
</feature>